<dbReference type="SUPFAM" id="SSF159894">
    <property type="entry name" value="YgaC/TfoX-N like"/>
    <property type="match status" value="1"/>
</dbReference>
<dbReference type="Pfam" id="PF04993">
    <property type="entry name" value="TfoX_N"/>
    <property type="match status" value="1"/>
</dbReference>
<dbReference type="Proteomes" id="UP000253769">
    <property type="component" value="Unassembled WGS sequence"/>
</dbReference>
<comment type="caution">
    <text evidence="2">The sequence shown here is derived from an EMBL/GenBank/DDBJ whole genome shotgun (WGS) entry which is preliminary data.</text>
</comment>
<name>A0A369WRB1_9GAMM</name>
<accession>A0A369WRB1</accession>
<dbReference type="InterPro" id="IPR007076">
    <property type="entry name" value="TfoX_N"/>
</dbReference>
<keyword evidence="3" id="KW-1185">Reference proteome</keyword>
<dbReference type="RefSeq" id="WP_114695711.1">
    <property type="nucleotide sequence ID" value="NZ_QQOH01000002.1"/>
</dbReference>
<reference evidence="2 3" key="1">
    <citation type="submission" date="2018-07" db="EMBL/GenBank/DDBJ databases">
        <title>Motiliproteus coralliicola sp. nov., a bacterium isolated from Coral.</title>
        <authorList>
            <person name="Wang G."/>
        </authorList>
    </citation>
    <scope>NUCLEOTIDE SEQUENCE [LARGE SCALE GENOMIC DNA]</scope>
    <source>
        <strain evidence="2 3">C34</strain>
    </source>
</reference>
<dbReference type="EMBL" id="QQOH01000002">
    <property type="protein sequence ID" value="RDE23086.1"/>
    <property type="molecule type" value="Genomic_DNA"/>
</dbReference>
<dbReference type="PANTHER" id="PTHR36121">
    <property type="entry name" value="PROTEIN SXY"/>
    <property type="match status" value="1"/>
</dbReference>
<sequence>MARVTDEFVAHLLDLMQVLGPVEARRMFGGYGIFLDGLMFALVDSQDLYFKVDDRTRVDYDAQGLEPFRYFRAGKPCALNYYQAPESVIEEQPQMRLWGNQAYEVAIRAAAAKRRSRAD</sequence>
<evidence type="ECO:0000259" key="1">
    <source>
        <dbReference type="Pfam" id="PF04993"/>
    </source>
</evidence>
<evidence type="ECO:0000313" key="3">
    <source>
        <dbReference type="Proteomes" id="UP000253769"/>
    </source>
</evidence>
<organism evidence="2 3">
    <name type="scientific">Motiliproteus coralliicola</name>
    <dbReference type="NCBI Taxonomy" id="2283196"/>
    <lineage>
        <taxon>Bacteria</taxon>
        <taxon>Pseudomonadati</taxon>
        <taxon>Pseudomonadota</taxon>
        <taxon>Gammaproteobacteria</taxon>
        <taxon>Oceanospirillales</taxon>
        <taxon>Oceanospirillaceae</taxon>
        <taxon>Motiliproteus</taxon>
    </lineage>
</organism>
<gene>
    <name evidence="2" type="ORF">DV711_10470</name>
</gene>
<dbReference type="InterPro" id="IPR047525">
    <property type="entry name" value="TfoX-like"/>
</dbReference>
<dbReference type="PANTHER" id="PTHR36121:SF1">
    <property type="entry name" value="PROTEIN SXY"/>
    <property type="match status" value="1"/>
</dbReference>
<proteinExistence type="predicted"/>
<protein>
    <submittedName>
        <fullName evidence="2">Transcriptional regulator</fullName>
    </submittedName>
</protein>
<evidence type="ECO:0000313" key="2">
    <source>
        <dbReference type="EMBL" id="RDE23086.1"/>
    </source>
</evidence>
<dbReference type="AlphaFoldDB" id="A0A369WRB1"/>
<feature type="domain" description="TfoX N-terminal" evidence="1">
    <location>
        <begin position="15"/>
        <end position="106"/>
    </location>
</feature>
<dbReference type="Gene3D" id="3.30.1460.30">
    <property type="entry name" value="YgaC/TfoX-N like chaperone"/>
    <property type="match status" value="1"/>
</dbReference>
<dbReference type="OrthoDB" id="8687154at2"/>